<keyword evidence="2" id="KW-1185">Reference proteome</keyword>
<dbReference type="Proteomes" id="UP000249402">
    <property type="component" value="Unassembled WGS sequence"/>
</dbReference>
<sequence>MVVPGLLVDGLRPKALWMLFQEYEPIEETTTHTQMFPISRVTSDFGLLQCLILADLPAASPSPGNSCLNLARFSPVIVHKVQIRFLILAGALIISCSCQQSRTVLCHRKVMLSLSGNTVTIKQPVWLPNSTITSQIKRSAHSSFFEKVAATPKDLQDALFTGTTIRLQILPFTPDQYTQLLNALKHDPSLYSSIRDKIRRTYGLYIARLHTHIHVQPTVFLLSRFA</sequence>
<dbReference type="EMBL" id="KZ824425">
    <property type="protein sequence ID" value="RAL04103.1"/>
    <property type="molecule type" value="Genomic_DNA"/>
</dbReference>
<evidence type="ECO:0000313" key="1">
    <source>
        <dbReference type="EMBL" id="RAL04103.1"/>
    </source>
</evidence>
<evidence type="ECO:0000313" key="2">
    <source>
        <dbReference type="Proteomes" id="UP000249402"/>
    </source>
</evidence>
<dbReference type="VEuPathDB" id="FungiDB:BO80DRAFT_256065"/>
<dbReference type="RefSeq" id="XP_025578430.1">
    <property type="nucleotide sequence ID" value="XM_025714683.1"/>
</dbReference>
<organism evidence="1 2">
    <name type="scientific">Aspergillus ibericus CBS 121593</name>
    <dbReference type="NCBI Taxonomy" id="1448316"/>
    <lineage>
        <taxon>Eukaryota</taxon>
        <taxon>Fungi</taxon>
        <taxon>Dikarya</taxon>
        <taxon>Ascomycota</taxon>
        <taxon>Pezizomycotina</taxon>
        <taxon>Eurotiomycetes</taxon>
        <taxon>Eurotiomycetidae</taxon>
        <taxon>Eurotiales</taxon>
        <taxon>Aspergillaceae</taxon>
        <taxon>Aspergillus</taxon>
        <taxon>Aspergillus subgen. Circumdati</taxon>
    </lineage>
</organism>
<dbReference type="GeneID" id="37219548"/>
<reference evidence="1 2" key="1">
    <citation type="submission" date="2018-02" db="EMBL/GenBank/DDBJ databases">
        <title>The genomes of Aspergillus section Nigri reveals drivers in fungal speciation.</title>
        <authorList>
            <consortium name="DOE Joint Genome Institute"/>
            <person name="Vesth T.C."/>
            <person name="Nybo J."/>
            <person name="Theobald S."/>
            <person name="Brandl J."/>
            <person name="Frisvad J.C."/>
            <person name="Nielsen K.F."/>
            <person name="Lyhne E.K."/>
            <person name="Kogle M.E."/>
            <person name="Kuo A."/>
            <person name="Riley R."/>
            <person name="Clum A."/>
            <person name="Nolan M."/>
            <person name="Lipzen A."/>
            <person name="Salamov A."/>
            <person name="Henrissat B."/>
            <person name="Wiebenga A."/>
            <person name="De vries R.P."/>
            <person name="Grigoriev I.V."/>
            <person name="Mortensen U.H."/>
            <person name="Andersen M.R."/>
            <person name="Baker S.E."/>
        </authorList>
    </citation>
    <scope>NUCLEOTIDE SEQUENCE [LARGE SCALE GENOMIC DNA]</scope>
    <source>
        <strain evidence="1 2">CBS 121593</strain>
    </source>
</reference>
<gene>
    <name evidence="1" type="ORF">BO80DRAFT_256065</name>
</gene>
<accession>A0A395H9B8</accession>
<proteinExistence type="predicted"/>
<protein>
    <submittedName>
        <fullName evidence="1">Uncharacterized protein</fullName>
    </submittedName>
</protein>
<dbReference type="AlphaFoldDB" id="A0A395H9B8"/>
<name>A0A395H9B8_9EURO</name>